<dbReference type="EMBL" id="LSBJ02000005">
    <property type="protein sequence ID" value="OAQ64305.1"/>
    <property type="molecule type" value="Genomic_DNA"/>
</dbReference>
<evidence type="ECO:0000256" key="1">
    <source>
        <dbReference type="SAM" id="SignalP"/>
    </source>
</evidence>
<feature type="chain" id="PRO_5008101663" evidence="1">
    <location>
        <begin position="18"/>
        <end position="114"/>
    </location>
</feature>
<evidence type="ECO:0000313" key="2">
    <source>
        <dbReference type="EMBL" id="OAQ64305.1"/>
    </source>
</evidence>
<feature type="signal peptide" evidence="1">
    <location>
        <begin position="1"/>
        <end position="17"/>
    </location>
</feature>
<dbReference type="GeneID" id="28857946"/>
<protein>
    <submittedName>
        <fullName evidence="2">Uncharacterized protein</fullName>
    </submittedName>
</protein>
<keyword evidence="1" id="KW-0732">Signal</keyword>
<gene>
    <name evidence="2" type="ORF">VFPPC_16199</name>
</gene>
<accession>A0A179FFC8</accession>
<organism evidence="2 3">
    <name type="scientific">Pochonia chlamydosporia 170</name>
    <dbReference type="NCBI Taxonomy" id="1380566"/>
    <lineage>
        <taxon>Eukaryota</taxon>
        <taxon>Fungi</taxon>
        <taxon>Dikarya</taxon>
        <taxon>Ascomycota</taxon>
        <taxon>Pezizomycotina</taxon>
        <taxon>Sordariomycetes</taxon>
        <taxon>Hypocreomycetidae</taxon>
        <taxon>Hypocreales</taxon>
        <taxon>Clavicipitaceae</taxon>
        <taxon>Pochonia</taxon>
    </lineage>
</organism>
<evidence type="ECO:0000313" key="3">
    <source>
        <dbReference type="Proteomes" id="UP000078397"/>
    </source>
</evidence>
<name>A0A179FFC8_METCM</name>
<proteinExistence type="predicted"/>
<dbReference type="RefSeq" id="XP_018141619.1">
    <property type="nucleotide sequence ID" value="XM_018293952.1"/>
</dbReference>
<reference evidence="2 3" key="1">
    <citation type="journal article" date="2016" name="PLoS Pathog.">
        <title>Biosynthesis of antibiotic leucinostatins in bio-control fungus Purpureocillium lilacinum and their inhibition on phytophthora revealed by genome mining.</title>
        <authorList>
            <person name="Wang G."/>
            <person name="Liu Z."/>
            <person name="Lin R."/>
            <person name="Li E."/>
            <person name="Mao Z."/>
            <person name="Ling J."/>
            <person name="Yang Y."/>
            <person name="Yin W.B."/>
            <person name="Xie B."/>
        </authorList>
    </citation>
    <scope>NUCLEOTIDE SEQUENCE [LARGE SCALE GENOMIC DNA]</scope>
    <source>
        <strain evidence="2">170</strain>
    </source>
</reference>
<dbReference type="KEGG" id="pchm:VFPPC_16199"/>
<comment type="caution">
    <text evidence="2">The sequence shown here is derived from an EMBL/GenBank/DDBJ whole genome shotgun (WGS) entry which is preliminary data.</text>
</comment>
<dbReference type="Proteomes" id="UP000078397">
    <property type="component" value="Unassembled WGS sequence"/>
</dbReference>
<sequence length="114" mass="12500">MKFSLFASAIGISCAAAMPSDQGQGHSLLARDKPKLNQYRTMDDCLHDRNILFHAAPSTGNCYDLDRKTGAFFYNTGGFLLSRANKDIGCAGDWIGLRGGRCMEKGDFKSVVMR</sequence>
<dbReference type="AlphaFoldDB" id="A0A179FFC8"/>
<keyword evidence="3" id="KW-1185">Reference proteome</keyword>
<dbReference type="OrthoDB" id="5119096at2759"/>